<keyword evidence="3" id="KW-1185">Reference proteome</keyword>
<sequence>MLPSRQLEKVKGELLKLAKKETMAQRSLDRRAEEQNNSRLSLMAQRGQKREERKKLKNNEIEDCQTWHNTARIEKPKKQKNKEIADCQTWHNVARRGEPKKTEEQRNGRLVRQDVSRDLKESHIIVNAMN</sequence>
<comment type="caution">
    <text evidence="2">The sequence shown here is derived from an EMBL/GenBank/DDBJ whole genome shotgun (WGS) entry which is preliminary data.</text>
</comment>
<dbReference type="AlphaFoldDB" id="A0A4Y2TH66"/>
<reference evidence="2 3" key="1">
    <citation type="journal article" date="2019" name="Sci. Rep.">
        <title>Orb-weaving spider Araneus ventricosus genome elucidates the spidroin gene catalogue.</title>
        <authorList>
            <person name="Kono N."/>
            <person name="Nakamura H."/>
            <person name="Ohtoshi R."/>
            <person name="Moran D.A.P."/>
            <person name="Shinohara A."/>
            <person name="Yoshida Y."/>
            <person name="Fujiwara M."/>
            <person name="Mori M."/>
            <person name="Tomita M."/>
            <person name="Arakawa K."/>
        </authorList>
    </citation>
    <scope>NUCLEOTIDE SEQUENCE [LARGE SCALE GENOMIC DNA]</scope>
</reference>
<evidence type="ECO:0000313" key="3">
    <source>
        <dbReference type="Proteomes" id="UP000499080"/>
    </source>
</evidence>
<protein>
    <submittedName>
        <fullName evidence="2">Uncharacterized protein</fullName>
    </submittedName>
</protein>
<organism evidence="2 3">
    <name type="scientific">Araneus ventricosus</name>
    <name type="common">Orbweaver spider</name>
    <name type="synonym">Epeira ventricosa</name>
    <dbReference type="NCBI Taxonomy" id="182803"/>
    <lineage>
        <taxon>Eukaryota</taxon>
        <taxon>Metazoa</taxon>
        <taxon>Ecdysozoa</taxon>
        <taxon>Arthropoda</taxon>
        <taxon>Chelicerata</taxon>
        <taxon>Arachnida</taxon>
        <taxon>Araneae</taxon>
        <taxon>Araneomorphae</taxon>
        <taxon>Entelegynae</taxon>
        <taxon>Araneoidea</taxon>
        <taxon>Araneidae</taxon>
        <taxon>Araneus</taxon>
    </lineage>
</organism>
<name>A0A4Y2TH66_ARAVE</name>
<feature type="region of interest" description="Disordered" evidence="1">
    <location>
        <begin position="93"/>
        <end position="115"/>
    </location>
</feature>
<feature type="compositionally biased region" description="Basic and acidic residues" evidence="1">
    <location>
        <begin position="48"/>
        <end position="57"/>
    </location>
</feature>
<dbReference type="EMBL" id="BGPR01028672">
    <property type="protein sequence ID" value="GBN99972.1"/>
    <property type="molecule type" value="Genomic_DNA"/>
</dbReference>
<feature type="compositionally biased region" description="Basic and acidic residues" evidence="1">
    <location>
        <begin position="95"/>
        <end position="115"/>
    </location>
</feature>
<evidence type="ECO:0000313" key="2">
    <source>
        <dbReference type="EMBL" id="GBN99972.1"/>
    </source>
</evidence>
<proteinExistence type="predicted"/>
<accession>A0A4Y2TH66</accession>
<dbReference type="OrthoDB" id="6473381at2759"/>
<dbReference type="Proteomes" id="UP000499080">
    <property type="component" value="Unassembled WGS sequence"/>
</dbReference>
<evidence type="ECO:0000256" key="1">
    <source>
        <dbReference type="SAM" id="MobiDB-lite"/>
    </source>
</evidence>
<feature type="region of interest" description="Disordered" evidence="1">
    <location>
        <begin position="21"/>
        <end position="57"/>
    </location>
</feature>
<feature type="compositionally biased region" description="Basic and acidic residues" evidence="1">
    <location>
        <begin position="21"/>
        <end position="36"/>
    </location>
</feature>
<gene>
    <name evidence="2" type="ORF">AVEN_93195_1</name>
</gene>